<name>A0A232EV72_9HYME</name>
<evidence type="ECO:0000256" key="1">
    <source>
        <dbReference type="SAM" id="MobiDB-lite"/>
    </source>
</evidence>
<keyword evidence="3" id="KW-1185">Reference proteome</keyword>
<proteinExistence type="predicted"/>
<dbReference type="EMBL" id="NNAY01002041">
    <property type="protein sequence ID" value="OXU22250.1"/>
    <property type="molecule type" value="Genomic_DNA"/>
</dbReference>
<reference evidence="2 3" key="1">
    <citation type="journal article" date="2017" name="Curr. Biol.">
        <title>The Evolution of Venom by Co-option of Single-Copy Genes.</title>
        <authorList>
            <person name="Martinson E.O."/>
            <person name="Mrinalini"/>
            <person name="Kelkar Y.D."/>
            <person name="Chang C.H."/>
            <person name="Werren J.H."/>
        </authorList>
    </citation>
    <scope>NUCLEOTIDE SEQUENCE [LARGE SCALE GENOMIC DNA]</scope>
    <source>
        <strain evidence="2 3">Alberta</strain>
        <tissue evidence="2">Whole body</tissue>
    </source>
</reference>
<gene>
    <name evidence="2" type="ORF">TSAR_004420</name>
</gene>
<feature type="region of interest" description="Disordered" evidence="1">
    <location>
        <begin position="26"/>
        <end position="45"/>
    </location>
</feature>
<evidence type="ECO:0000313" key="3">
    <source>
        <dbReference type="Proteomes" id="UP000215335"/>
    </source>
</evidence>
<accession>A0A232EV72</accession>
<organism evidence="2 3">
    <name type="scientific">Trichomalopsis sarcophagae</name>
    <dbReference type="NCBI Taxonomy" id="543379"/>
    <lineage>
        <taxon>Eukaryota</taxon>
        <taxon>Metazoa</taxon>
        <taxon>Ecdysozoa</taxon>
        <taxon>Arthropoda</taxon>
        <taxon>Hexapoda</taxon>
        <taxon>Insecta</taxon>
        <taxon>Pterygota</taxon>
        <taxon>Neoptera</taxon>
        <taxon>Endopterygota</taxon>
        <taxon>Hymenoptera</taxon>
        <taxon>Apocrita</taxon>
        <taxon>Proctotrupomorpha</taxon>
        <taxon>Chalcidoidea</taxon>
        <taxon>Pteromalidae</taxon>
        <taxon>Pteromalinae</taxon>
        <taxon>Trichomalopsis</taxon>
    </lineage>
</organism>
<protein>
    <submittedName>
        <fullName evidence="2">Uncharacterized protein</fullName>
    </submittedName>
</protein>
<comment type="caution">
    <text evidence="2">The sequence shown here is derived from an EMBL/GenBank/DDBJ whole genome shotgun (WGS) entry which is preliminary data.</text>
</comment>
<feature type="compositionally biased region" description="Polar residues" evidence="1">
    <location>
        <begin position="35"/>
        <end position="45"/>
    </location>
</feature>
<dbReference type="Proteomes" id="UP000215335">
    <property type="component" value="Unassembled WGS sequence"/>
</dbReference>
<sequence>MNRKFDKEKGYFLGRDGFSALSVPEAYTETHQRNKSQNTESQQKTIKARYEEEECVKKLKKKVDELISAPRDVGRIAKRVEQFQVLLEELREMHEKENLEEESY</sequence>
<dbReference type="AlphaFoldDB" id="A0A232EV72"/>
<evidence type="ECO:0000313" key="2">
    <source>
        <dbReference type="EMBL" id="OXU22250.1"/>
    </source>
</evidence>